<dbReference type="Gene3D" id="1.10.287.110">
    <property type="entry name" value="DnaJ domain"/>
    <property type="match status" value="1"/>
</dbReference>
<protein>
    <submittedName>
        <fullName evidence="3">J domain-containing protein</fullName>
    </submittedName>
</protein>
<reference evidence="3" key="1">
    <citation type="submission" date="2022-06" db="EMBL/GenBank/DDBJ databases">
        <title>New cyanobacteria of genus Symplocastrum in benthos of Lake Baikal.</title>
        <authorList>
            <person name="Sorokovikova E."/>
            <person name="Tikhonova I."/>
            <person name="Krasnopeev A."/>
            <person name="Evseev P."/>
            <person name="Gladkikh A."/>
            <person name="Belykh O."/>
        </authorList>
    </citation>
    <scope>NUCLEOTIDE SEQUENCE</scope>
    <source>
        <strain evidence="3">BBK-W-15</strain>
    </source>
</reference>
<feature type="domain" description="J" evidence="2">
    <location>
        <begin position="6"/>
        <end position="70"/>
    </location>
</feature>
<evidence type="ECO:0000313" key="4">
    <source>
        <dbReference type="Proteomes" id="UP001204953"/>
    </source>
</evidence>
<dbReference type="SMART" id="SM00271">
    <property type="entry name" value="DnaJ"/>
    <property type="match status" value="1"/>
</dbReference>
<dbReference type="PANTHER" id="PTHR44825">
    <property type="match status" value="1"/>
</dbReference>
<keyword evidence="4" id="KW-1185">Reference proteome</keyword>
<evidence type="ECO:0000313" key="3">
    <source>
        <dbReference type="EMBL" id="MCP2730800.1"/>
    </source>
</evidence>
<dbReference type="Proteomes" id="UP001204953">
    <property type="component" value="Unassembled WGS sequence"/>
</dbReference>
<gene>
    <name evidence="3" type="ORF">NJ959_20440</name>
</gene>
<dbReference type="InterPro" id="IPR036869">
    <property type="entry name" value="J_dom_sf"/>
</dbReference>
<dbReference type="AlphaFoldDB" id="A0AAE3KNR7"/>
<dbReference type="PROSITE" id="PS50076">
    <property type="entry name" value="DNAJ_2"/>
    <property type="match status" value="1"/>
</dbReference>
<dbReference type="RefSeq" id="WP_254013553.1">
    <property type="nucleotide sequence ID" value="NZ_JAMZMM010000242.1"/>
</dbReference>
<name>A0AAE3KNR7_9CYAN</name>
<dbReference type="Pfam" id="PF00226">
    <property type="entry name" value="DnaJ"/>
    <property type="match status" value="1"/>
</dbReference>
<evidence type="ECO:0000259" key="2">
    <source>
        <dbReference type="PROSITE" id="PS50076"/>
    </source>
</evidence>
<dbReference type="EMBL" id="JAMZMM010000242">
    <property type="protein sequence ID" value="MCP2730800.1"/>
    <property type="molecule type" value="Genomic_DNA"/>
</dbReference>
<comment type="caution">
    <text evidence="3">The sequence shown here is derived from an EMBL/GenBank/DDBJ whole genome shotgun (WGS) entry which is preliminary data.</text>
</comment>
<dbReference type="PRINTS" id="PR00625">
    <property type="entry name" value="JDOMAIN"/>
</dbReference>
<feature type="region of interest" description="Disordered" evidence="1">
    <location>
        <begin position="68"/>
        <end position="90"/>
    </location>
</feature>
<evidence type="ECO:0000256" key="1">
    <source>
        <dbReference type="SAM" id="MobiDB-lite"/>
    </source>
</evidence>
<organism evidence="3 4">
    <name type="scientific">Limnofasciculus baicalensis BBK-W-15</name>
    <dbReference type="NCBI Taxonomy" id="2699891"/>
    <lineage>
        <taxon>Bacteria</taxon>
        <taxon>Bacillati</taxon>
        <taxon>Cyanobacteriota</taxon>
        <taxon>Cyanophyceae</taxon>
        <taxon>Coleofasciculales</taxon>
        <taxon>Coleofasciculaceae</taxon>
        <taxon>Limnofasciculus</taxon>
        <taxon>Limnofasciculus baicalensis</taxon>
    </lineage>
</organism>
<dbReference type="PANTHER" id="PTHR44825:SF1">
    <property type="entry name" value="DNAJ HOMOLOG SUBFAMILY C MEMBER 4"/>
    <property type="match status" value="1"/>
</dbReference>
<dbReference type="InterPro" id="IPR052763">
    <property type="entry name" value="DnaJ_C4"/>
</dbReference>
<dbReference type="CDD" id="cd06257">
    <property type="entry name" value="DnaJ"/>
    <property type="match status" value="1"/>
</dbReference>
<sequence length="235" mass="27516">MLSKSNHYDTLDVNPKATSAEIKQAYRRLAKLFHPDSNSNSINTEKIIQINAAYEIIGDPQRRRSYDQKLREVNPQPSSTQSQQRHDEVQRKYQRYRGTSQNADTQIRQWLQEVYQPVNQFINPILKELNTQIDRLAADPFDDDLMEEFQKYIEDCRHHLNLAQTAFRSQPNPPHVAGVAASLYHCINQLGDGIEELHRFTLNYDDYYLHVGQELFRIAKKLRYDAQHALKDISC</sequence>
<accession>A0AAE3KNR7</accession>
<dbReference type="InterPro" id="IPR001623">
    <property type="entry name" value="DnaJ_domain"/>
</dbReference>
<dbReference type="SUPFAM" id="SSF46565">
    <property type="entry name" value="Chaperone J-domain"/>
    <property type="match status" value="1"/>
</dbReference>
<proteinExistence type="predicted"/>